<sequence>MENEASETNGLGFEVGGDRQDELFSVLSHPYRRFVLQHLQTADSPIPVAELTTELVAWERSQSEIGRSGDERTRVGVSLVHNHLPKMADARVVEYDATRQTVTLVDDTDEVHTHLQAMASD</sequence>
<dbReference type="Gene3D" id="1.10.10.10">
    <property type="entry name" value="Winged helix-like DNA-binding domain superfamily/Winged helix DNA-binding domain"/>
    <property type="match status" value="1"/>
</dbReference>
<dbReference type="RefSeq" id="WP_248650342.1">
    <property type="nucleotide sequence ID" value="NZ_CP096659.1"/>
</dbReference>
<dbReference type="InterPro" id="IPR055768">
    <property type="entry name" value="DUF7344"/>
</dbReference>
<dbReference type="GeneID" id="72187010"/>
<dbReference type="InterPro" id="IPR036390">
    <property type="entry name" value="WH_DNA-bd_sf"/>
</dbReference>
<gene>
    <name evidence="2" type="ORF">M0R89_17385</name>
</gene>
<dbReference type="EMBL" id="CP096659">
    <property type="protein sequence ID" value="UPV74296.1"/>
    <property type="molecule type" value="Genomic_DNA"/>
</dbReference>
<dbReference type="SUPFAM" id="SSF46785">
    <property type="entry name" value="Winged helix' DNA-binding domain"/>
    <property type="match status" value="1"/>
</dbReference>
<accession>A0A8U0HUB4</accession>
<dbReference type="Proteomes" id="UP000830729">
    <property type="component" value="Chromosome"/>
</dbReference>
<dbReference type="KEGG" id="halx:M0R89_17385"/>
<protein>
    <recommendedName>
        <fullName evidence="1">DUF7344 domain-containing protein</fullName>
    </recommendedName>
</protein>
<organism evidence="2 3">
    <name type="scientific">Halorussus limi</name>
    <dbReference type="NCBI Taxonomy" id="2938695"/>
    <lineage>
        <taxon>Archaea</taxon>
        <taxon>Methanobacteriati</taxon>
        <taxon>Methanobacteriota</taxon>
        <taxon>Stenosarchaea group</taxon>
        <taxon>Halobacteria</taxon>
        <taxon>Halobacteriales</taxon>
        <taxon>Haladaptataceae</taxon>
        <taxon>Halorussus</taxon>
    </lineage>
</organism>
<evidence type="ECO:0000313" key="2">
    <source>
        <dbReference type="EMBL" id="UPV74296.1"/>
    </source>
</evidence>
<evidence type="ECO:0000259" key="1">
    <source>
        <dbReference type="Pfam" id="PF24035"/>
    </source>
</evidence>
<name>A0A8U0HUB4_9EURY</name>
<feature type="domain" description="DUF7344" evidence="1">
    <location>
        <begin position="24"/>
        <end position="103"/>
    </location>
</feature>
<dbReference type="AlphaFoldDB" id="A0A8U0HUB4"/>
<dbReference type="Pfam" id="PF24035">
    <property type="entry name" value="DUF7344"/>
    <property type="match status" value="1"/>
</dbReference>
<keyword evidence="3" id="KW-1185">Reference proteome</keyword>
<evidence type="ECO:0000313" key="3">
    <source>
        <dbReference type="Proteomes" id="UP000830729"/>
    </source>
</evidence>
<proteinExistence type="predicted"/>
<reference evidence="2 3" key="1">
    <citation type="submission" date="2022-04" db="EMBL/GenBank/DDBJ databases">
        <title>Diverse halophilic archaea isolated from saline environments.</title>
        <authorList>
            <person name="Cui H.-L."/>
        </authorList>
    </citation>
    <scope>NUCLEOTIDE SEQUENCE [LARGE SCALE GENOMIC DNA]</scope>
    <source>
        <strain evidence="2 3">XZYJT49</strain>
    </source>
</reference>
<dbReference type="InterPro" id="IPR036388">
    <property type="entry name" value="WH-like_DNA-bd_sf"/>
</dbReference>